<evidence type="ECO:0000313" key="2">
    <source>
        <dbReference type="Proteomes" id="UP000789702"/>
    </source>
</evidence>
<feature type="non-terminal residue" evidence="1">
    <location>
        <position position="1"/>
    </location>
</feature>
<dbReference type="Proteomes" id="UP000789702">
    <property type="component" value="Unassembled WGS sequence"/>
</dbReference>
<evidence type="ECO:0000313" key="1">
    <source>
        <dbReference type="EMBL" id="CAG8601174.1"/>
    </source>
</evidence>
<dbReference type="EMBL" id="CAJVPU010010012">
    <property type="protein sequence ID" value="CAG8601174.1"/>
    <property type="molecule type" value="Genomic_DNA"/>
</dbReference>
<gene>
    <name evidence="1" type="ORF">DHETER_LOCUS7256</name>
</gene>
<protein>
    <submittedName>
        <fullName evidence="1">480_t:CDS:1</fullName>
    </submittedName>
</protein>
<reference evidence="1" key="1">
    <citation type="submission" date="2021-06" db="EMBL/GenBank/DDBJ databases">
        <authorList>
            <person name="Kallberg Y."/>
            <person name="Tangrot J."/>
            <person name="Rosling A."/>
        </authorList>
    </citation>
    <scope>NUCLEOTIDE SEQUENCE</scope>
    <source>
        <strain evidence="1">IL203A</strain>
    </source>
</reference>
<name>A0ACA9MND6_9GLOM</name>
<keyword evidence="2" id="KW-1185">Reference proteome</keyword>
<accession>A0ACA9MND6</accession>
<comment type="caution">
    <text evidence="1">The sequence shown here is derived from an EMBL/GenBank/DDBJ whole genome shotgun (WGS) entry which is preliminary data.</text>
</comment>
<sequence length="464" mass="51585">VDAAIATQLCVGTINAFSAGIGGGGLMMIRLPNGTAEFIDCREVAPQSARADMYKKNHTWSKIGGLAVGVPGELRGMKLAHEKYGKLPWKRLFEPSIKLSRDGFPVPPELAIRLKSYRSVILNTPSYHDIYAPHGKLLTEGNIVHRLNFSKSLEAIANNINEFYEGGNMTFEDFVNYRPIVREPIVGHYHGRKVITPPEPTSGPALIFMLNLLEGYNMSINGLDGINLQRIVETIKFGFARRTELADPAFFENQKEHNDRVKEIISKKFAELVRHNVSETHTYNPNHYDPIFDFTEDHGTTHISAIDVNNMAVSFTSTVNQIWGARVLDRNTGIILNNEMNDFAVPGEPNVFGLWPSPYNFVAPGKRPLSSTVPTIVENEDGEVELIVGGSGGTRILTGVLQLEMESGFDYELVNDLLNIGHVVQLHNVYDRRFACAVQIVRKFKNGTIHAASDYRKVGFAAGY</sequence>
<organism evidence="1 2">
    <name type="scientific">Dentiscutata heterogama</name>
    <dbReference type="NCBI Taxonomy" id="1316150"/>
    <lineage>
        <taxon>Eukaryota</taxon>
        <taxon>Fungi</taxon>
        <taxon>Fungi incertae sedis</taxon>
        <taxon>Mucoromycota</taxon>
        <taxon>Glomeromycotina</taxon>
        <taxon>Glomeromycetes</taxon>
        <taxon>Diversisporales</taxon>
        <taxon>Gigasporaceae</taxon>
        <taxon>Dentiscutata</taxon>
    </lineage>
</organism>
<proteinExistence type="predicted"/>